<gene>
    <name evidence="1" type="ORF">P153DRAFT_79539</name>
</gene>
<name>A0A6A6A6I7_9PLEO</name>
<dbReference type="GeneID" id="54413838"/>
<evidence type="ECO:0000313" key="1">
    <source>
        <dbReference type="EMBL" id="KAF2126537.1"/>
    </source>
</evidence>
<proteinExistence type="predicted"/>
<evidence type="ECO:0000313" key="2">
    <source>
        <dbReference type="Proteomes" id="UP000799771"/>
    </source>
</evidence>
<organism evidence="1 2">
    <name type="scientific">Dothidotthia symphoricarpi CBS 119687</name>
    <dbReference type="NCBI Taxonomy" id="1392245"/>
    <lineage>
        <taxon>Eukaryota</taxon>
        <taxon>Fungi</taxon>
        <taxon>Dikarya</taxon>
        <taxon>Ascomycota</taxon>
        <taxon>Pezizomycotina</taxon>
        <taxon>Dothideomycetes</taxon>
        <taxon>Pleosporomycetidae</taxon>
        <taxon>Pleosporales</taxon>
        <taxon>Dothidotthiaceae</taxon>
        <taxon>Dothidotthia</taxon>
    </lineage>
</organism>
<dbReference type="RefSeq" id="XP_033520929.1">
    <property type="nucleotide sequence ID" value="XM_033673406.1"/>
</dbReference>
<keyword evidence="2" id="KW-1185">Reference proteome</keyword>
<reference evidence="1" key="1">
    <citation type="journal article" date="2020" name="Stud. Mycol.">
        <title>101 Dothideomycetes genomes: a test case for predicting lifestyles and emergence of pathogens.</title>
        <authorList>
            <person name="Haridas S."/>
            <person name="Albert R."/>
            <person name="Binder M."/>
            <person name="Bloem J."/>
            <person name="Labutti K."/>
            <person name="Salamov A."/>
            <person name="Andreopoulos B."/>
            <person name="Baker S."/>
            <person name="Barry K."/>
            <person name="Bills G."/>
            <person name="Bluhm B."/>
            <person name="Cannon C."/>
            <person name="Castanera R."/>
            <person name="Culley D."/>
            <person name="Daum C."/>
            <person name="Ezra D."/>
            <person name="Gonzalez J."/>
            <person name="Henrissat B."/>
            <person name="Kuo A."/>
            <person name="Liang C."/>
            <person name="Lipzen A."/>
            <person name="Lutzoni F."/>
            <person name="Magnuson J."/>
            <person name="Mondo S."/>
            <person name="Nolan M."/>
            <person name="Ohm R."/>
            <person name="Pangilinan J."/>
            <person name="Park H.-J."/>
            <person name="Ramirez L."/>
            <person name="Alfaro M."/>
            <person name="Sun H."/>
            <person name="Tritt A."/>
            <person name="Yoshinaga Y."/>
            <person name="Zwiers L.-H."/>
            <person name="Turgeon B."/>
            <person name="Goodwin S."/>
            <person name="Spatafora J."/>
            <person name="Crous P."/>
            <person name="Grigoriev I."/>
        </authorList>
    </citation>
    <scope>NUCLEOTIDE SEQUENCE</scope>
    <source>
        <strain evidence="1">CBS 119687</strain>
    </source>
</reference>
<dbReference type="Proteomes" id="UP000799771">
    <property type="component" value="Unassembled WGS sequence"/>
</dbReference>
<dbReference type="EMBL" id="ML977513">
    <property type="protein sequence ID" value="KAF2126537.1"/>
    <property type="molecule type" value="Genomic_DNA"/>
</dbReference>
<accession>A0A6A6A6I7</accession>
<protein>
    <submittedName>
        <fullName evidence="1">Uncharacterized protein</fullName>
    </submittedName>
</protein>
<dbReference type="AlphaFoldDB" id="A0A6A6A6I7"/>
<sequence length="158" mass="17113">MSIFSGSPHRNLPNPIHWRHLSGGVTFCQAPQTLPTWSYQRPDNEPCSILPAPTGQVSTSYSIDSAPTSDTALATHIVPGVTVQTRPRAVSAKPPHLPFSTSRYTTLSSAKLDCARCAALQTLIAKRGWCGTSSLDTRLHHSRIVLHGTTECEVVNDL</sequence>